<dbReference type="Pfam" id="PF10547">
    <property type="entry name" value="P22_AR_N"/>
    <property type="match status" value="1"/>
</dbReference>
<accession>A0A502HRK3</accession>
<reference evidence="2 3" key="1">
    <citation type="journal article" date="2019" name="Environ. Microbiol.">
        <title>Species interactions and distinct microbial communities in high Arctic permafrost affected cryosols are associated with the CH4 and CO2 gas fluxes.</title>
        <authorList>
            <person name="Altshuler I."/>
            <person name="Hamel J."/>
            <person name="Turney S."/>
            <person name="Magnuson E."/>
            <person name="Levesque R."/>
            <person name="Greer C."/>
            <person name="Whyte L.G."/>
        </authorList>
    </citation>
    <scope>NUCLEOTIDE SEQUENCE [LARGE SCALE GENOMIC DNA]</scope>
    <source>
        <strain evidence="2 3">E3</strain>
    </source>
</reference>
<comment type="caution">
    <text evidence="2">The sequence shown here is derived from an EMBL/GenBank/DDBJ whole genome shotgun (WGS) entry which is preliminary data.</text>
</comment>
<name>A0A502HRK3_9PSED</name>
<dbReference type="InterPro" id="IPR018875">
    <property type="entry name" value="Antirepressor_Ant_N"/>
</dbReference>
<dbReference type="AlphaFoldDB" id="A0A502HRK3"/>
<evidence type="ECO:0000259" key="1">
    <source>
        <dbReference type="Pfam" id="PF10547"/>
    </source>
</evidence>
<organism evidence="2 3">
    <name type="scientific">Pseudomonas arsenicoxydans</name>
    <dbReference type="NCBI Taxonomy" id="702115"/>
    <lineage>
        <taxon>Bacteria</taxon>
        <taxon>Pseudomonadati</taxon>
        <taxon>Pseudomonadota</taxon>
        <taxon>Gammaproteobacteria</taxon>
        <taxon>Pseudomonadales</taxon>
        <taxon>Pseudomonadaceae</taxon>
        <taxon>Pseudomonas</taxon>
    </lineage>
</organism>
<evidence type="ECO:0000313" key="2">
    <source>
        <dbReference type="EMBL" id="TPG76284.1"/>
    </source>
</evidence>
<sequence length="200" mass="22660">MQAAQILAVPFRNSELLLVDHDDQPFVPMKPVVEGMGLDWKTQHRKLSSSRFISTMVEKTLVAADGKQRSMTCLPLRKLTGWLMSVHPNKVKPELRAGIMAYQSECDDALWSYWNNQRLQRTQPPTPHQLDPVSYIANQRFLVSYDRDGVPRATPVGFEAIVLDPSDPEQLRHVLMESVPGELLPDLVDACMAQIRKILS</sequence>
<dbReference type="PRINTS" id="PR01994">
    <property type="entry name" value="ANTIREPRESSR"/>
</dbReference>
<gene>
    <name evidence="2" type="ORF">EAH78_18130</name>
</gene>
<feature type="domain" description="Antirepressor protein ant N-terminal" evidence="1">
    <location>
        <begin position="8"/>
        <end position="117"/>
    </location>
</feature>
<proteinExistence type="predicted"/>
<dbReference type="Proteomes" id="UP000317933">
    <property type="component" value="Unassembled WGS sequence"/>
</dbReference>
<evidence type="ECO:0000313" key="3">
    <source>
        <dbReference type="Proteomes" id="UP000317933"/>
    </source>
</evidence>
<dbReference type="EMBL" id="RCZE01000008">
    <property type="protein sequence ID" value="TPG76284.1"/>
    <property type="molecule type" value="Genomic_DNA"/>
</dbReference>
<protein>
    <recommendedName>
        <fullName evidence="1">Antirepressor protein ant N-terminal domain-containing protein</fullName>
    </recommendedName>
</protein>
<dbReference type="RefSeq" id="WP_140668724.1">
    <property type="nucleotide sequence ID" value="NZ_RCZE01000008.1"/>
</dbReference>